<evidence type="ECO:0000256" key="1">
    <source>
        <dbReference type="SAM" id="SignalP"/>
    </source>
</evidence>
<dbReference type="GeneID" id="79932770"/>
<dbReference type="AlphaFoldDB" id="A0A927L443"/>
<evidence type="ECO:0000313" key="2">
    <source>
        <dbReference type="EMBL" id="MBD9724954.1"/>
    </source>
</evidence>
<name>A0A927L443_9ACTN</name>
<keyword evidence="1" id="KW-0732">Signal</keyword>
<reference evidence="2" key="1">
    <citation type="submission" date="2020-09" db="EMBL/GenBank/DDBJ databases">
        <title>Streptomyces canutascabiei sp. nov., which causes potato common scab and is distributed across the world.</title>
        <authorList>
            <person name="Nguyen H.P."/>
            <person name="Weisberg A.J."/>
            <person name="Chang J.H."/>
            <person name="Clarke C.R."/>
        </authorList>
    </citation>
    <scope>NUCLEOTIDE SEQUENCE</scope>
    <source>
        <strain evidence="2">ID-01-6.2a</strain>
    </source>
</reference>
<evidence type="ECO:0000313" key="3">
    <source>
        <dbReference type="Proteomes" id="UP000661025"/>
    </source>
</evidence>
<accession>A0A927L443</accession>
<dbReference type="RefSeq" id="WP_192332277.1">
    <property type="nucleotide sequence ID" value="NZ_CP119182.1"/>
</dbReference>
<protein>
    <recommendedName>
        <fullName evidence="4">Calcium-binding protein</fullName>
    </recommendedName>
</protein>
<gene>
    <name evidence="2" type="ORF">IHE70_17360</name>
</gene>
<dbReference type="EMBL" id="JACYXT010000006">
    <property type="protein sequence ID" value="MBD9724954.1"/>
    <property type="molecule type" value="Genomic_DNA"/>
</dbReference>
<dbReference type="Proteomes" id="UP000661025">
    <property type="component" value="Unassembled WGS sequence"/>
</dbReference>
<organism evidence="2 3">
    <name type="scientific">Streptomyces caniscabiei</name>
    <dbReference type="NCBI Taxonomy" id="2746961"/>
    <lineage>
        <taxon>Bacteria</taxon>
        <taxon>Bacillati</taxon>
        <taxon>Actinomycetota</taxon>
        <taxon>Actinomycetes</taxon>
        <taxon>Kitasatosporales</taxon>
        <taxon>Streptomycetaceae</taxon>
        <taxon>Streptomyces</taxon>
    </lineage>
</organism>
<feature type="chain" id="PRO_5039676013" description="Calcium-binding protein" evidence="1">
    <location>
        <begin position="21"/>
        <end position="307"/>
    </location>
</feature>
<sequence length="307" mass="31450">MRVRTTAVAVSGVLALSAFAAPTVYAADDSSNGIATSPQWAAVTAGTAPSAFGAATTADAAAGPDVSFSGMKVNGGKPIVVGASKKRSVSVTYKLTHAADVDIADGDFANGPFLYLKSVPASVEDTLNNPVLFGDEAASCTATSATTANCKALIDIRPADGELVNAYAKTWKAGGLAIQFDENSADMGETWQGGLGTVKLQREARLTGANAAPEPVKKGKTLTVTSKLTRANWETNKFPAYGGQAVKLQFKKKGTSVYKDVKTVKSSSTGALKTTVKATVDGTYRYVFAGTSTTAAVTSAADAVDVK</sequence>
<proteinExistence type="predicted"/>
<comment type="caution">
    <text evidence="2">The sequence shown here is derived from an EMBL/GenBank/DDBJ whole genome shotgun (WGS) entry which is preliminary data.</text>
</comment>
<feature type="signal peptide" evidence="1">
    <location>
        <begin position="1"/>
        <end position="20"/>
    </location>
</feature>
<evidence type="ECO:0008006" key="4">
    <source>
        <dbReference type="Google" id="ProtNLM"/>
    </source>
</evidence>